<organism evidence="4 5">
    <name type="scientific">Multifurca ochricompacta</name>
    <dbReference type="NCBI Taxonomy" id="376703"/>
    <lineage>
        <taxon>Eukaryota</taxon>
        <taxon>Fungi</taxon>
        <taxon>Dikarya</taxon>
        <taxon>Basidiomycota</taxon>
        <taxon>Agaricomycotina</taxon>
        <taxon>Agaricomycetes</taxon>
        <taxon>Russulales</taxon>
        <taxon>Russulaceae</taxon>
        <taxon>Multifurca</taxon>
    </lineage>
</organism>
<evidence type="ECO:0000313" key="4">
    <source>
        <dbReference type="EMBL" id="KAI0298103.1"/>
    </source>
</evidence>
<sequence>MNFLFTIIFGFIFICLAFDSATAIPISPQLKRSPLGTLGATRVGPPETVFHIVFASALLFSIVGAYTLSVVNGTMTWAHVGRLRPGATLPQTIRRLRFPALLMALDNGGRVAQRRNPLRRGRVAAPVSSAPRRWGQRSSRHV</sequence>
<dbReference type="Proteomes" id="UP001203297">
    <property type="component" value="Unassembled WGS sequence"/>
</dbReference>
<feature type="signal peptide" evidence="3">
    <location>
        <begin position="1"/>
        <end position="23"/>
    </location>
</feature>
<feature type="region of interest" description="Disordered" evidence="1">
    <location>
        <begin position="121"/>
        <end position="142"/>
    </location>
</feature>
<evidence type="ECO:0000256" key="1">
    <source>
        <dbReference type="SAM" id="MobiDB-lite"/>
    </source>
</evidence>
<proteinExistence type="predicted"/>
<keyword evidence="2" id="KW-1133">Transmembrane helix</keyword>
<keyword evidence="2" id="KW-0472">Membrane</keyword>
<feature type="chain" id="PRO_5041946842" evidence="3">
    <location>
        <begin position="24"/>
        <end position="142"/>
    </location>
</feature>
<evidence type="ECO:0000256" key="2">
    <source>
        <dbReference type="SAM" id="Phobius"/>
    </source>
</evidence>
<accession>A0AAD4QM54</accession>
<dbReference type="AlphaFoldDB" id="A0AAD4QM54"/>
<name>A0AAD4QM54_9AGAM</name>
<dbReference type="EMBL" id="WTXG01000030">
    <property type="protein sequence ID" value="KAI0298103.1"/>
    <property type="molecule type" value="Genomic_DNA"/>
</dbReference>
<evidence type="ECO:0000256" key="3">
    <source>
        <dbReference type="SAM" id="SignalP"/>
    </source>
</evidence>
<comment type="caution">
    <text evidence="4">The sequence shown here is derived from an EMBL/GenBank/DDBJ whole genome shotgun (WGS) entry which is preliminary data.</text>
</comment>
<protein>
    <submittedName>
        <fullName evidence="4">Uncharacterized protein</fullName>
    </submittedName>
</protein>
<reference evidence="4" key="1">
    <citation type="journal article" date="2022" name="New Phytol.">
        <title>Evolutionary transition to the ectomycorrhizal habit in the genomes of a hyperdiverse lineage of mushroom-forming fungi.</title>
        <authorList>
            <person name="Looney B."/>
            <person name="Miyauchi S."/>
            <person name="Morin E."/>
            <person name="Drula E."/>
            <person name="Courty P.E."/>
            <person name="Kohler A."/>
            <person name="Kuo A."/>
            <person name="LaButti K."/>
            <person name="Pangilinan J."/>
            <person name="Lipzen A."/>
            <person name="Riley R."/>
            <person name="Andreopoulos W."/>
            <person name="He G."/>
            <person name="Johnson J."/>
            <person name="Nolan M."/>
            <person name="Tritt A."/>
            <person name="Barry K.W."/>
            <person name="Grigoriev I.V."/>
            <person name="Nagy L.G."/>
            <person name="Hibbett D."/>
            <person name="Henrissat B."/>
            <person name="Matheny P.B."/>
            <person name="Labbe J."/>
            <person name="Martin F.M."/>
        </authorList>
    </citation>
    <scope>NUCLEOTIDE SEQUENCE</scope>
    <source>
        <strain evidence="4">BPL690</strain>
    </source>
</reference>
<keyword evidence="2" id="KW-0812">Transmembrane</keyword>
<keyword evidence="5" id="KW-1185">Reference proteome</keyword>
<feature type="transmembrane region" description="Helical" evidence="2">
    <location>
        <begin position="49"/>
        <end position="68"/>
    </location>
</feature>
<gene>
    <name evidence="4" type="ORF">B0F90DRAFT_1818810</name>
</gene>
<evidence type="ECO:0000313" key="5">
    <source>
        <dbReference type="Proteomes" id="UP001203297"/>
    </source>
</evidence>
<keyword evidence="3" id="KW-0732">Signal</keyword>